<dbReference type="eggNOG" id="COG5295">
    <property type="taxonomic scope" value="Bacteria"/>
</dbReference>
<feature type="domain" description="CBM3" evidence="10">
    <location>
        <begin position="494"/>
        <end position="653"/>
    </location>
</feature>
<evidence type="ECO:0000256" key="1">
    <source>
        <dbReference type="ARBA" id="ARBA00000966"/>
    </source>
</evidence>
<dbReference type="EC" id="3.2.1.4" evidence="9"/>
<dbReference type="HOGENOM" id="CLU_008926_0_2_9"/>
<feature type="active site" evidence="8">
    <location>
        <position position="448"/>
    </location>
</feature>
<comment type="similarity">
    <text evidence="7 9">Belongs to the glycosyl hydrolase 9 (cellulase E) family.</text>
</comment>
<sequence>MIGFKKKSKQIVTSALAVGLTLGTMAFNGVEVKAATNFNYGDAFQKALMFYEFQKSGDLPDNQRNNWRGDSGLKDGADVGLDLTGGWYDAGDHVKFNLPMSYTSTMLAWSYIEDKDVYKDSGQDKYMLDEIKWANDYFIKCHPSANEYYYQVGNGGYDHAFWGSAEIMQMERPAYKLDMNNPGSAVSGGTAASLAAASIVFKDIDPAYAATCLKHAKELLSFAEATKSDAGYMKQASGYYSSFSGYNDEISWASMWLYIATNDASYLQKAKDYSSGWEKVPQTDQIAYSWAHSWDDVHIGTSLLLAQYGKDDKFKKVIENHLDYWTTGLNGERVPYTPKGLAWRDSWGSLRYATTTAFLASIYADWEDADANRAQTYQNFAKSQADYALGSTGRSFVVGFGVNPPTKPHHRTAHGAWENNLSGQPYEPRHVLIGALVGGPDKNDKYTDVISDYVSNEVACDYNAGFVGLMAKMYEDYGGTINPNLNAIEKVGEEIFLEAGINAQDKQNAINFVEIKAVVYNRSAWPARVTDKLAYRYFVDISDVLAAGYKASDMKISANYNQSGAKISSLQPWDAQNGIYYVEIDLTGAKIYPGGQSEHKSELQFRIAAPGKWDYTKSPSFVDIASSSSNSLAKANHFALYDNGKLVFGQEPSGATKVYAPTTSIASPVAGTIFKDVTEANPVVIKANAEVQESTISKVEFFVDGTKIGESTKAPYEMNFVPSDYSTVVGTTKDYSLTVKATAANGKSTTSEAVKVSVVLPVLAAPIVAVTAPIDGTSIDMSKGITAITMNATAEIEKSTIQKVVFYVNGKVVGESKVAPYAASYLPTGSASKLGELSEYIITAEAIAANGTKTISKPVNVSVQLPVIAAPEVEIVSPANEETFAEVTKQIEVSVAADVLEDDIKLVEFYADGKKFAESTSAVDGVYTATYVAEGTVTEMGQLTPISFTAKATSTKGKTTTSTAVKVYVQLEVVEVPVVDFVLEVGNTGNGQASTNTLTNNFKLVHKSGNDIDLSKLEIRYYYTADGSEGQTVWCDNAAAQMNKAPWYSPYTSKVSGKVIKMDATKAGADCYIQITINASEMISAGTTLEIATRTAKSNWSNYDQTNDYSYGNAGKVCVYYDGNLVAGVEP</sequence>
<evidence type="ECO:0000256" key="5">
    <source>
        <dbReference type="ARBA" id="ARBA00023295"/>
    </source>
</evidence>
<dbReference type="Pfam" id="PF00759">
    <property type="entry name" value="Glyco_hydro_9"/>
    <property type="match status" value="1"/>
</dbReference>
<keyword evidence="9" id="KW-0732">Signal</keyword>
<dbReference type="Gene3D" id="2.60.40.10">
    <property type="entry name" value="Immunoglobulins"/>
    <property type="match status" value="3"/>
</dbReference>
<dbReference type="SUPFAM" id="SSF48208">
    <property type="entry name" value="Six-hairpin glycosidases"/>
    <property type="match status" value="1"/>
</dbReference>
<dbReference type="SUPFAM" id="SSF49384">
    <property type="entry name" value="Carbohydrate-binding domain"/>
    <property type="match status" value="2"/>
</dbReference>
<dbReference type="eggNOG" id="COG4733">
    <property type="taxonomic scope" value="Bacteria"/>
</dbReference>
<evidence type="ECO:0000256" key="7">
    <source>
        <dbReference type="PROSITE-ProRule" id="PRU10059"/>
    </source>
</evidence>
<dbReference type="Pfam" id="PF17957">
    <property type="entry name" value="Big_7"/>
    <property type="match status" value="3"/>
</dbReference>
<feature type="signal peptide" evidence="9">
    <location>
        <begin position="1"/>
        <end position="26"/>
    </location>
</feature>
<proteinExistence type="inferred from homology"/>
<dbReference type="GO" id="GO:0030245">
    <property type="term" value="P:cellulose catabolic process"/>
    <property type="evidence" value="ECO:0007669"/>
    <property type="project" value="UniProtKB-KW"/>
</dbReference>
<dbReference type="InterPro" id="IPR012341">
    <property type="entry name" value="6hp_glycosidase-like_sf"/>
</dbReference>
<name>F2JH10_CELLD</name>
<dbReference type="InterPro" id="IPR018221">
    <property type="entry name" value="Glyco_hydro_9_His_AS"/>
</dbReference>
<dbReference type="InterPro" id="IPR033126">
    <property type="entry name" value="Glyco_hydro_9_Asp/Glu_AS"/>
</dbReference>
<dbReference type="Proteomes" id="UP000008467">
    <property type="component" value="Chromosome"/>
</dbReference>
<feature type="active site" evidence="7">
    <location>
        <position position="409"/>
    </location>
</feature>
<dbReference type="InterPro" id="IPR036966">
    <property type="entry name" value="CBM3_sf"/>
</dbReference>
<dbReference type="Pfam" id="PF00942">
    <property type="entry name" value="CBM_3"/>
    <property type="match status" value="2"/>
</dbReference>
<dbReference type="STRING" id="642492.Clole_3667"/>
<protein>
    <recommendedName>
        <fullName evidence="9">Endoglucanase</fullName>
        <ecNumber evidence="9">3.2.1.4</ecNumber>
    </recommendedName>
</protein>
<keyword evidence="12" id="KW-1185">Reference proteome</keyword>
<feature type="domain" description="CBM3" evidence="10">
    <location>
        <begin position="978"/>
        <end position="1131"/>
    </location>
</feature>
<dbReference type="InterPro" id="IPR013783">
    <property type="entry name" value="Ig-like_fold"/>
</dbReference>
<dbReference type="Gene3D" id="1.50.10.10">
    <property type="match status" value="1"/>
</dbReference>
<dbReference type="FunFam" id="1.50.10.10:FF:000020">
    <property type="entry name" value="Endoglucanase"/>
    <property type="match status" value="1"/>
</dbReference>
<dbReference type="Gene3D" id="2.60.40.710">
    <property type="entry name" value="Endoglucanase-like"/>
    <property type="match status" value="2"/>
</dbReference>
<evidence type="ECO:0000259" key="10">
    <source>
        <dbReference type="PROSITE" id="PS51172"/>
    </source>
</evidence>
<feature type="chain" id="PRO_5039763148" description="Endoglucanase" evidence="9">
    <location>
        <begin position="27"/>
        <end position="1131"/>
    </location>
</feature>
<dbReference type="EMBL" id="CP002582">
    <property type="protein sequence ID" value="ADZ85350.1"/>
    <property type="molecule type" value="Genomic_DNA"/>
</dbReference>
<evidence type="ECO:0000313" key="11">
    <source>
        <dbReference type="EMBL" id="ADZ85350.1"/>
    </source>
</evidence>
<gene>
    <name evidence="11" type="ordered locus">Clole_3667</name>
</gene>
<evidence type="ECO:0000256" key="6">
    <source>
        <dbReference type="ARBA" id="ARBA00023326"/>
    </source>
</evidence>
<evidence type="ECO:0000256" key="8">
    <source>
        <dbReference type="PROSITE-ProRule" id="PRU10060"/>
    </source>
</evidence>
<evidence type="ECO:0000256" key="4">
    <source>
        <dbReference type="ARBA" id="ARBA00023277"/>
    </source>
</evidence>
<keyword evidence="2 7" id="KW-0378">Hydrolase</keyword>
<evidence type="ECO:0000256" key="2">
    <source>
        <dbReference type="ARBA" id="ARBA00022801"/>
    </source>
</evidence>
<dbReference type="PANTHER" id="PTHR22298">
    <property type="entry name" value="ENDO-1,4-BETA-GLUCANASE"/>
    <property type="match status" value="1"/>
</dbReference>
<evidence type="ECO:0000256" key="3">
    <source>
        <dbReference type="ARBA" id="ARBA00023001"/>
    </source>
</evidence>
<dbReference type="SMART" id="SM01067">
    <property type="entry name" value="CBM_3"/>
    <property type="match status" value="2"/>
</dbReference>
<dbReference type="KEGG" id="cle:Clole_3667"/>
<keyword evidence="3 9" id="KW-0136">Cellulose degradation</keyword>
<dbReference type="PROSITE" id="PS00592">
    <property type="entry name" value="GH9_2"/>
    <property type="match status" value="1"/>
</dbReference>
<accession>F2JH10</accession>
<organism evidence="11 12">
    <name type="scientific">Cellulosilyticum lentocellum (strain ATCC 49066 / DSM 5427 / NCIMB 11756 / RHM5)</name>
    <name type="common">Clostridium lentocellum</name>
    <dbReference type="NCBI Taxonomy" id="642492"/>
    <lineage>
        <taxon>Bacteria</taxon>
        <taxon>Bacillati</taxon>
        <taxon>Bacillota</taxon>
        <taxon>Clostridia</taxon>
        <taxon>Lachnospirales</taxon>
        <taxon>Cellulosilyticaceae</taxon>
        <taxon>Cellulosilyticum</taxon>
    </lineage>
</organism>
<dbReference type="RefSeq" id="WP_013658626.1">
    <property type="nucleotide sequence ID" value="NC_015275.1"/>
</dbReference>
<keyword evidence="4 7" id="KW-0119">Carbohydrate metabolism</keyword>
<evidence type="ECO:0000256" key="9">
    <source>
        <dbReference type="RuleBase" id="RU361166"/>
    </source>
</evidence>
<dbReference type="PROSITE" id="PS00698">
    <property type="entry name" value="GH9_3"/>
    <property type="match status" value="1"/>
</dbReference>
<evidence type="ECO:0000313" key="12">
    <source>
        <dbReference type="Proteomes" id="UP000008467"/>
    </source>
</evidence>
<dbReference type="InterPro" id="IPR008965">
    <property type="entry name" value="CBM2/CBM3_carb-bd_dom_sf"/>
</dbReference>
<keyword evidence="6 7" id="KW-0624">Polysaccharide degradation</keyword>
<dbReference type="InterPro" id="IPR008928">
    <property type="entry name" value="6-hairpin_glycosidase_sf"/>
</dbReference>
<dbReference type="GO" id="GO:0030248">
    <property type="term" value="F:cellulose binding"/>
    <property type="evidence" value="ECO:0007669"/>
    <property type="project" value="InterPro"/>
</dbReference>
<dbReference type="PROSITE" id="PS51172">
    <property type="entry name" value="CBM3"/>
    <property type="match status" value="2"/>
</dbReference>
<dbReference type="AlphaFoldDB" id="F2JH10"/>
<dbReference type="InterPro" id="IPR001701">
    <property type="entry name" value="Glyco_hydro_9"/>
</dbReference>
<dbReference type="GO" id="GO:0008810">
    <property type="term" value="F:cellulase activity"/>
    <property type="evidence" value="ECO:0007669"/>
    <property type="project" value="UniProtKB-EC"/>
</dbReference>
<reference evidence="11 12" key="1">
    <citation type="journal article" date="2011" name="J. Bacteriol.">
        <title>Complete genome sequence of the cellulose-degrading bacterium Cellulosilyticum lentocellum.</title>
        <authorList>
            <consortium name="US DOE Joint Genome Institute"/>
            <person name="Miller D.A."/>
            <person name="Suen G."/>
            <person name="Bruce D."/>
            <person name="Copeland A."/>
            <person name="Cheng J.F."/>
            <person name="Detter C."/>
            <person name="Goodwin L.A."/>
            <person name="Han C.S."/>
            <person name="Hauser L.J."/>
            <person name="Land M.L."/>
            <person name="Lapidus A."/>
            <person name="Lucas S."/>
            <person name="Meincke L."/>
            <person name="Pitluck S."/>
            <person name="Tapia R."/>
            <person name="Teshima H."/>
            <person name="Woyke T."/>
            <person name="Fox B.G."/>
            <person name="Angert E.R."/>
            <person name="Currie C.R."/>
        </authorList>
    </citation>
    <scope>NUCLEOTIDE SEQUENCE [LARGE SCALE GENOMIC DNA]</scope>
    <source>
        <strain evidence="12">ATCC 49066 / DSM 5427 / NCIMB 11756 / RHM5</strain>
    </source>
</reference>
<feature type="active site" evidence="8">
    <location>
        <position position="457"/>
    </location>
</feature>
<keyword evidence="5 7" id="KW-0326">Glycosidase</keyword>
<dbReference type="eggNOG" id="COG2911">
    <property type="taxonomic scope" value="Bacteria"/>
</dbReference>
<comment type="catalytic activity">
    <reaction evidence="1 9">
        <text>Endohydrolysis of (1-&gt;4)-beta-D-glucosidic linkages in cellulose, lichenin and cereal beta-D-glucans.</text>
        <dbReference type="EC" id="3.2.1.4"/>
    </reaction>
</comment>
<dbReference type="InterPro" id="IPR001956">
    <property type="entry name" value="CBM3"/>
</dbReference>